<gene>
    <name evidence="2" type="ORF">AC579_1289</name>
</gene>
<evidence type="ECO:0000256" key="1">
    <source>
        <dbReference type="SAM" id="MobiDB-lite"/>
    </source>
</evidence>
<dbReference type="AlphaFoldDB" id="A0A139GT85"/>
<accession>A0A139GT85</accession>
<evidence type="ECO:0000313" key="2">
    <source>
        <dbReference type="EMBL" id="KXS93392.1"/>
    </source>
</evidence>
<feature type="region of interest" description="Disordered" evidence="1">
    <location>
        <begin position="1"/>
        <end position="29"/>
    </location>
</feature>
<proteinExistence type="predicted"/>
<protein>
    <submittedName>
        <fullName evidence="2">Uncharacterized protein</fullName>
    </submittedName>
</protein>
<organism evidence="2 3">
    <name type="scientific">Pseudocercospora musae</name>
    <dbReference type="NCBI Taxonomy" id="113226"/>
    <lineage>
        <taxon>Eukaryota</taxon>
        <taxon>Fungi</taxon>
        <taxon>Dikarya</taxon>
        <taxon>Ascomycota</taxon>
        <taxon>Pezizomycotina</taxon>
        <taxon>Dothideomycetes</taxon>
        <taxon>Dothideomycetidae</taxon>
        <taxon>Mycosphaerellales</taxon>
        <taxon>Mycosphaerellaceae</taxon>
        <taxon>Pseudocercospora</taxon>
    </lineage>
</organism>
<dbReference type="EMBL" id="LFZO01001396">
    <property type="protein sequence ID" value="KXS93392.1"/>
    <property type="molecule type" value="Genomic_DNA"/>
</dbReference>
<keyword evidence="3" id="KW-1185">Reference proteome</keyword>
<comment type="caution">
    <text evidence="2">The sequence shown here is derived from an EMBL/GenBank/DDBJ whole genome shotgun (WGS) entry which is preliminary data.</text>
</comment>
<evidence type="ECO:0000313" key="3">
    <source>
        <dbReference type="Proteomes" id="UP000073492"/>
    </source>
</evidence>
<name>A0A139GT85_9PEZI</name>
<sequence>MVLYNTRFSSTPIASNNNNNNNNNDRSAASKRLCTYGTLPRAEFATDNAFDNNMAPAKTLVVVAIP</sequence>
<reference evidence="2 3" key="1">
    <citation type="submission" date="2015-07" db="EMBL/GenBank/DDBJ databases">
        <title>Comparative genomics of the Sigatoka disease complex on banana suggests a link between parallel evolutionary changes in Pseudocercospora fijiensis and Pseudocercospora eumusae and increased virulence on the banana host.</title>
        <authorList>
            <person name="Chang T.-C."/>
            <person name="Salvucci A."/>
            <person name="Crous P.W."/>
            <person name="Stergiopoulos I."/>
        </authorList>
    </citation>
    <scope>NUCLEOTIDE SEQUENCE [LARGE SCALE GENOMIC DNA]</scope>
    <source>
        <strain evidence="2 3">CBS 116634</strain>
    </source>
</reference>
<dbReference type="Proteomes" id="UP000073492">
    <property type="component" value="Unassembled WGS sequence"/>
</dbReference>
<feature type="compositionally biased region" description="Polar residues" evidence="1">
    <location>
        <begin position="1"/>
        <end position="15"/>
    </location>
</feature>